<evidence type="ECO:0000259" key="1">
    <source>
        <dbReference type="PROSITE" id="PS51393"/>
    </source>
</evidence>
<dbReference type="Proteomes" id="UP000720189">
    <property type="component" value="Unassembled WGS sequence"/>
</dbReference>
<dbReference type="SUPFAM" id="SSF48484">
    <property type="entry name" value="Lipoxigenase"/>
    <property type="match status" value="1"/>
</dbReference>
<dbReference type="Gene3D" id="1.20.245.10">
    <property type="entry name" value="Lipoxygenase-1, Domain 5"/>
    <property type="match status" value="1"/>
</dbReference>
<dbReference type="InterPro" id="IPR013819">
    <property type="entry name" value="LipOase_C"/>
</dbReference>
<dbReference type="OrthoDB" id="407298at2759"/>
<dbReference type="GO" id="GO:0044281">
    <property type="term" value="P:small molecule metabolic process"/>
    <property type="evidence" value="ECO:0007669"/>
    <property type="project" value="UniProtKB-ARBA"/>
</dbReference>
<dbReference type="AlphaFoldDB" id="A0A9P9G6K7"/>
<dbReference type="GO" id="GO:0016702">
    <property type="term" value="F:oxidoreductase activity, acting on single donors with incorporation of molecular oxygen, incorporation of two atoms of oxygen"/>
    <property type="evidence" value="ECO:0007669"/>
    <property type="project" value="InterPro"/>
</dbReference>
<comment type="caution">
    <text evidence="2">The sequence shown here is derived from an EMBL/GenBank/DDBJ whole genome shotgun (WGS) entry which is preliminary data.</text>
</comment>
<sequence>MSIHIAAPFHTAVNYLQNFYQAFVLAKPPCLCSPMPESLEELKNYTEKSLVDALPIGRQRQWLLSVQVLWLLRLRVPSDRSLITFALSQWRTHHGDDREDQEIRAISQRFYIKLKKLQVEFLVTSKSMDEGAIPYMVMDPANTAVSILI</sequence>
<protein>
    <submittedName>
        <fullName evidence="2">Lipoxygenase</fullName>
    </submittedName>
</protein>
<evidence type="ECO:0000313" key="3">
    <source>
        <dbReference type="Proteomes" id="UP000720189"/>
    </source>
</evidence>
<dbReference type="PROSITE" id="PS51393">
    <property type="entry name" value="LIPOXYGENASE_3"/>
    <property type="match status" value="1"/>
</dbReference>
<name>A0A9P9G6K7_FUSRE</name>
<proteinExistence type="predicted"/>
<gene>
    <name evidence="2" type="ORF">BKA55DRAFT_695571</name>
</gene>
<dbReference type="GeneID" id="70230122"/>
<accession>A0A9P9G6K7</accession>
<dbReference type="RefSeq" id="XP_046043807.1">
    <property type="nucleotide sequence ID" value="XM_046200168.1"/>
</dbReference>
<dbReference type="GO" id="GO:0046872">
    <property type="term" value="F:metal ion binding"/>
    <property type="evidence" value="ECO:0007669"/>
    <property type="project" value="InterPro"/>
</dbReference>
<feature type="domain" description="Lipoxygenase" evidence="1">
    <location>
        <begin position="1"/>
        <end position="149"/>
    </location>
</feature>
<keyword evidence="3" id="KW-1185">Reference proteome</keyword>
<evidence type="ECO:0000313" key="2">
    <source>
        <dbReference type="EMBL" id="KAH7232147.1"/>
    </source>
</evidence>
<dbReference type="InterPro" id="IPR036226">
    <property type="entry name" value="LipOase_C_sf"/>
</dbReference>
<organism evidence="2 3">
    <name type="scientific">Fusarium redolens</name>
    <dbReference type="NCBI Taxonomy" id="48865"/>
    <lineage>
        <taxon>Eukaryota</taxon>
        <taxon>Fungi</taxon>
        <taxon>Dikarya</taxon>
        <taxon>Ascomycota</taxon>
        <taxon>Pezizomycotina</taxon>
        <taxon>Sordariomycetes</taxon>
        <taxon>Hypocreomycetidae</taxon>
        <taxon>Hypocreales</taxon>
        <taxon>Nectriaceae</taxon>
        <taxon>Fusarium</taxon>
        <taxon>Fusarium redolens species complex</taxon>
    </lineage>
</organism>
<reference evidence="2" key="1">
    <citation type="journal article" date="2021" name="Nat. Commun.">
        <title>Genetic determinants of endophytism in the Arabidopsis root mycobiome.</title>
        <authorList>
            <person name="Mesny F."/>
            <person name="Miyauchi S."/>
            <person name="Thiergart T."/>
            <person name="Pickel B."/>
            <person name="Atanasova L."/>
            <person name="Karlsson M."/>
            <person name="Huettel B."/>
            <person name="Barry K.W."/>
            <person name="Haridas S."/>
            <person name="Chen C."/>
            <person name="Bauer D."/>
            <person name="Andreopoulos W."/>
            <person name="Pangilinan J."/>
            <person name="LaButti K."/>
            <person name="Riley R."/>
            <person name="Lipzen A."/>
            <person name="Clum A."/>
            <person name="Drula E."/>
            <person name="Henrissat B."/>
            <person name="Kohler A."/>
            <person name="Grigoriev I.V."/>
            <person name="Martin F.M."/>
            <person name="Hacquard S."/>
        </authorList>
    </citation>
    <scope>NUCLEOTIDE SEQUENCE</scope>
    <source>
        <strain evidence="2">MPI-CAGE-AT-0023</strain>
    </source>
</reference>
<dbReference type="EMBL" id="JAGMUX010000019">
    <property type="protein sequence ID" value="KAH7232147.1"/>
    <property type="molecule type" value="Genomic_DNA"/>
</dbReference>